<evidence type="ECO:0008006" key="4">
    <source>
        <dbReference type="Google" id="ProtNLM"/>
    </source>
</evidence>
<gene>
    <name evidence="2" type="ORF">ACFOWE_03650</name>
</gene>
<sequence>MFQAFLGSVYAQNGTIGISGGGQARSRRASGKVPPAVIDAAVNRYAPPPSHARALTALRENRVIALYGAPGLGKRTSAVNLLRSVTDGPLVTLSPADPLDWLAQREYTGNAGYLACGPVNSGEHAELTDFTLGEITRRVQEAGAYLVFTVAAPLTDPRSTTMPHIAWSAPPHEDVLRAHGVAPEDRVATAARELTSVHDLGDIVRFAERLAQGVPLEEAREGLDLSGRVTAWFEDDARTDDEILEVTALLFMAGMPERRFEAHLARLREHISSTAGEPGESAPAGGVLSARRPRRDEASLVKVTHLMTEMDIDVPGPPRRCLVFREPGYRHHVAAELCGQFDDRFWQPVFAWLLETARTSGLETRLQVAAGLALLCGHDSFDAVREVFLQPWSAGEHGPRAWETSIYVLWHMCFDEATAPRALRTAIRWSRSGVALRRKAAAGAFQGELGLRYPAEALGQLWRLTESAPPYGGREAVAALYASLVSVTDRDARIVLDDLEMRLRRDPRPGSPRLLRTLHVALAVLSVRDETTGHPAAARHLMTPGAPLELLAKIWSAAIVNRPVRAAAFASLYDVLHAVSVLSPSPEEPLRSLAESLAGDLPRHEHEPFTRGFEQYAGHRRDPQGTGRLLLTILLSIFDPTSRPRTVESR</sequence>
<accession>A0ABV8I2J8</accession>
<feature type="region of interest" description="Disordered" evidence="1">
    <location>
        <begin position="272"/>
        <end position="293"/>
    </location>
</feature>
<organism evidence="2 3">
    <name type="scientific">Planomonospora corallina</name>
    <dbReference type="NCBI Taxonomy" id="1806052"/>
    <lineage>
        <taxon>Bacteria</taxon>
        <taxon>Bacillati</taxon>
        <taxon>Actinomycetota</taxon>
        <taxon>Actinomycetes</taxon>
        <taxon>Streptosporangiales</taxon>
        <taxon>Streptosporangiaceae</taxon>
        <taxon>Planomonospora</taxon>
    </lineage>
</organism>
<dbReference type="EMBL" id="JBHSBM010000010">
    <property type="protein sequence ID" value="MFC4057371.1"/>
    <property type="molecule type" value="Genomic_DNA"/>
</dbReference>
<reference evidence="3" key="1">
    <citation type="journal article" date="2019" name="Int. J. Syst. Evol. Microbiol.">
        <title>The Global Catalogue of Microorganisms (GCM) 10K type strain sequencing project: providing services to taxonomists for standard genome sequencing and annotation.</title>
        <authorList>
            <consortium name="The Broad Institute Genomics Platform"/>
            <consortium name="The Broad Institute Genome Sequencing Center for Infectious Disease"/>
            <person name="Wu L."/>
            <person name="Ma J."/>
        </authorList>
    </citation>
    <scope>NUCLEOTIDE SEQUENCE [LARGE SCALE GENOMIC DNA]</scope>
    <source>
        <strain evidence="3">TBRC 4489</strain>
    </source>
</reference>
<name>A0ABV8I2J8_9ACTN</name>
<dbReference type="RefSeq" id="WP_377285346.1">
    <property type="nucleotide sequence ID" value="NZ_JBHSBM010000010.1"/>
</dbReference>
<proteinExistence type="predicted"/>
<comment type="caution">
    <text evidence="2">The sequence shown here is derived from an EMBL/GenBank/DDBJ whole genome shotgun (WGS) entry which is preliminary data.</text>
</comment>
<feature type="compositionally biased region" description="Low complexity" evidence="1">
    <location>
        <begin position="275"/>
        <end position="286"/>
    </location>
</feature>
<dbReference type="Proteomes" id="UP001595850">
    <property type="component" value="Unassembled WGS sequence"/>
</dbReference>
<evidence type="ECO:0000313" key="3">
    <source>
        <dbReference type="Proteomes" id="UP001595850"/>
    </source>
</evidence>
<keyword evidence="3" id="KW-1185">Reference proteome</keyword>
<evidence type="ECO:0000313" key="2">
    <source>
        <dbReference type="EMBL" id="MFC4057371.1"/>
    </source>
</evidence>
<evidence type="ECO:0000256" key="1">
    <source>
        <dbReference type="SAM" id="MobiDB-lite"/>
    </source>
</evidence>
<protein>
    <recommendedName>
        <fullName evidence="4">ATP-binding protein</fullName>
    </recommendedName>
</protein>